<keyword evidence="1" id="KW-0472">Membrane</keyword>
<feature type="transmembrane region" description="Helical" evidence="1">
    <location>
        <begin position="211"/>
        <end position="228"/>
    </location>
</feature>
<feature type="transmembrane region" description="Helical" evidence="1">
    <location>
        <begin position="278"/>
        <end position="296"/>
    </location>
</feature>
<reference evidence="2 3" key="1">
    <citation type="submission" date="2014-02" db="EMBL/GenBank/DDBJ databases">
        <authorList>
            <person name="Genoscope - CEA"/>
        </authorList>
    </citation>
    <scope>NUCLEOTIDE SEQUENCE [LARGE SCALE GENOMIC DNA]</scope>
    <source>
        <strain evidence="2 3">PCC 8005</strain>
    </source>
</reference>
<sequence length="562" mass="64848">MKKYTSQTRLWLFLSMSLATLYGILSLKQAFAEPNLVHNDARQHIFWMLRFIDPDLFPNDLIADYFQSVAPLGYTLVYKLGIILGINPFDFAKILPPILGLFVTYYFFKLCLEILPIPVTGFIGCLIINQALWLKDDLASGTPRAFINPLFIAFLYYLVKHSRLGVGVTVAAIGLFYPQYVFIAAIMLILRVIHWENGRFKPSKNHLNYQILAGGLLVALIVLLPYMITSSEFGPTITRAEAMNSPEFFEGGRSRFFHDNFMDIWFTGRRSGMFHSSLFTPATQCVALLLPFLLIFRRQFPLWKYITPQVWVLLQLLISSVLMFFASHALLFKLHLPGRYTELSFRIIIAVLTAISLSLILDTLLRVFRNNHSYRVYRWLAGTIMSVIVAILLLYPAFVPYFPLVRYEKGRMTEVYDFCQQQGKDIVIASLSAEADQLPTFAQRTVLMAREYAIPYHLGYYHQILARTLDMINAHYTDDLAKLQNFISQYNVDFWLIDPAAFTPEYIRNNHWMLIFSEGQKALDLLDKDSAIALYEQVNICTVFEQPNWWIVDAKCILNNPE</sequence>
<dbReference type="AlphaFoldDB" id="A0A9P1P061"/>
<keyword evidence="1" id="KW-0812">Transmembrane</keyword>
<feature type="transmembrane region" description="Helical" evidence="1">
    <location>
        <begin position="114"/>
        <end position="134"/>
    </location>
</feature>
<feature type="transmembrane region" description="Helical" evidence="1">
    <location>
        <begin position="377"/>
        <end position="398"/>
    </location>
</feature>
<keyword evidence="1" id="KW-1133">Transmembrane helix</keyword>
<proteinExistence type="predicted"/>
<dbReference type="Proteomes" id="UP000032946">
    <property type="component" value="Chromosome"/>
</dbReference>
<accession>A0A9P1P061</accession>
<feature type="transmembrane region" description="Helical" evidence="1">
    <location>
        <begin position="91"/>
        <end position="108"/>
    </location>
</feature>
<dbReference type="EMBL" id="FO818640">
    <property type="protein sequence ID" value="CDM97064.1"/>
    <property type="molecule type" value="Genomic_DNA"/>
</dbReference>
<dbReference type="RefSeq" id="WP_008053458.1">
    <property type="nucleotide sequence ID" value="NZ_FO818640.1"/>
</dbReference>
<feature type="transmembrane region" description="Helical" evidence="1">
    <location>
        <begin position="343"/>
        <end position="365"/>
    </location>
</feature>
<protein>
    <submittedName>
        <fullName evidence="2">Uncharacterized protein</fullName>
    </submittedName>
</protein>
<gene>
    <name evidence="2" type="ORF">ARTHRO_50031</name>
</gene>
<feature type="transmembrane region" description="Helical" evidence="1">
    <location>
        <begin position="165"/>
        <end position="190"/>
    </location>
</feature>
<evidence type="ECO:0000256" key="1">
    <source>
        <dbReference type="SAM" id="Phobius"/>
    </source>
</evidence>
<organism evidence="2 3">
    <name type="scientific">Limnospira indica PCC 8005</name>
    <dbReference type="NCBI Taxonomy" id="376219"/>
    <lineage>
        <taxon>Bacteria</taxon>
        <taxon>Bacillati</taxon>
        <taxon>Cyanobacteriota</taxon>
        <taxon>Cyanophyceae</taxon>
        <taxon>Oscillatoriophycideae</taxon>
        <taxon>Oscillatoriales</taxon>
        <taxon>Sirenicapillariaceae</taxon>
        <taxon>Limnospira</taxon>
    </lineage>
</organism>
<keyword evidence="3" id="KW-1185">Reference proteome</keyword>
<evidence type="ECO:0000313" key="2">
    <source>
        <dbReference type="EMBL" id="CDM97064.1"/>
    </source>
</evidence>
<feature type="transmembrane region" description="Helical" evidence="1">
    <location>
        <begin position="308"/>
        <end position="331"/>
    </location>
</feature>
<name>A0A9P1P061_9CYAN</name>
<evidence type="ECO:0000313" key="3">
    <source>
        <dbReference type="Proteomes" id="UP000032946"/>
    </source>
</evidence>